<dbReference type="PIRSF" id="PIRSF000538">
    <property type="entry name" value="GlpK"/>
    <property type="match status" value="1"/>
</dbReference>
<accession>A0A936YLR7</accession>
<comment type="similarity">
    <text evidence="1">Belongs to the FGGY kinase family.</text>
</comment>
<protein>
    <submittedName>
        <fullName evidence="6">FGGY family pentulose kinase</fullName>
    </submittedName>
</protein>
<dbReference type="InterPro" id="IPR018484">
    <property type="entry name" value="FGGY_N"/>
</dbReference>
<dbReference type="PANTHER" id="PTHR43435">
    <property type="entry name" value="RIBULOKINASE"/>
    <property type="match status" value="1"/>
</dbReference>
<feature type="domain" description="Carbohydrate kinase FGGY N-terminal" evidence="4">
    <location>
        <begin position="5"/>
        <end position="259"/>
    </location>
</feature>
<dbReference type="InterPro" id="IPR000577">
    <property type="entry name" value="Carb_kinase_FGGY"/>
</dbReference>
<evidence type="ECO:0000256" key="3">
    <source>
        <dbReference type="ARBA" id="ARBA00022777"/>
    </source>
</evidence>
<organism evidence="6 7">
    <name type="scientific">Rhizobium setariae</name>
    <dbReference type="NCBI Taxonomy" id="2801340"/>
    <lineage>
        <taxon>Bacteria</taxon>
        <taxon>Pseudomonadati</taxon>
        <taxon>Pseudomonadota</taxon>
        <taxon>Alphaproteobacteria</taxon>
        <taxon>Hyphomicrobiales</taxon>
        <taxon>Rhizobiaceae</taxon>
        <taxon>Rhizobium/Agrobacterium group</taxon>
        <taxon>Rhizobium</taxon>
    </lineage>
</organism>
<dbReference type="Proteomes" id="UP000633219">
    <property type="component" value="Unassembled WGS sequence"/>
</dbReference>
<evidence type="ECO:0000259" key="5">
    <source>
        <dbReference type="Pfam" id="PF02782"/>
    </source>
</evidence>
<dbReference type="GO" id="GO:0019150">
    <property type="term" value="F:D-ribulokinase activity"/>
    <property type="evidence" value="ECO:0007669"/>
    <property type="project" value="TreeGrafter"/>
</dbReference>
<dbReference type="InterPro" id="IPR006003">
    <property type="entry name" value="FGGY_RbtK-like"/>
</dbReference>
<sequence length="522" mass="55416">MGEFVVAVDVGTGSARAGVYDRSGKLRARAARPILMNRQTPANAEHSSEDIWRAVVGSVQEALDQSAIDRRAVDAIGFDATCSLVFLDDKDQSLSIAANGAAGWDTIAWLDHRATAEADQLTASGQPALAYSGEIVSPEMQLPKIMWVKTHLPGIWAKAGTILDLADYLTFRATGKKTRSTSTLATKWNYLAHAENGWDTDLLASAGLADLATKAAIPAENIAPGKSIATLSGQAAAQFGLPKTCRVSAGMVDAFAGLLALTGARPDDASAVGLIGGTSSCVMRMARKPQFLRSFWGPYFGAALEGWWVLEGGQSATGALLDHIVRTHLGKEPAADLHETILCRITELQETHGLSLGSGIHILPDFHGNRTPIGDARGLGVIHGLTLDGSFDGFCALYYRTMLSIAFGVRQVLDMLDGSEPAMNTLCLGGGHAKNAHLIKLYADVTGRNVAISAGEEAMLLGTAMTAASAADWYPSLVDACGAMARQATVVKPDPQRFTAHDRDYRVFLKMQEHRSDILGMA</sequence>
<feature type="domain" description="Carbohydrate kinase FGGY C-terminal" evidence="5">
    <location>
        <begin position="275"/>
        <end position="471"/>
    </location>
</feature>
<comment type="caution">
    <text evidence="6">The sequence shown here is derived from an EMBL/GenBank/DDBJ whole genome shotgun (WGS) entry which is preliminary data.</text>
</comment>
<keyword evidence="7" id="KW-1185">Reference proteome</keyword>
<keyword evidence="3 6" id="KW-0418">Kinase</keyword>
<dbReference type="RefSeq" id="WP_201657816.1">
    <property type="nucleotide sequence ID" value="NZ_JAEQNC010000005.1"/>
</dbReference>
<dbReference type="EMBL" id="JAEQNC010000005">
    <property type="protein sequence ID" value="MBL0372688.1"/>
    <property type="molecule type" value="Genomic_DNA"/>
</dbReference>
<dbReference type="NCBIfam" id="TIGR01315">
    <property type="entry name" value="5C_CHO_kinase"/>
    <property type="match status" value="1"/>
</dbReference>
<dbReference type="InterPro" id="IPR043129">
    <property type="entry name" value="ATPase_NBD"/>
</dbReference>
<reference evidence="6" key="1">
    <citation type="submission" date="2021-01" db="EMBL/GenBank/DDBJ databases">
        <title>Rhizobium sp. strain KVB221 16S ribosomal RNA gene Genome sequencing and assembly.</title>
        <authorList>
            <person name="Kang M."/>
        </authorList>
    </citation>
    <scope>NUCLEOTIDE SEQUENCE</scope>
    <source>
        <strain evidence="6">KVB221</strain>
    </source>
</reference>
<dbReference type="CDD" id="cd07782">
    <property type="entry name" value="ASKHA_NBD_FGGY_D-RBK"/>
    <property type="match status" value="1"/>
</dbReference>
<evidence type="ECO:0000256" key="1">
    <source>
        <dbReference type="ARBA" id="ARBA00009156"/>
    </source>
</evidence>
<dbReference type="GO" id="GO:0019321">
    <property type="term" value="P:pentose metabolic process"/>
    <property type="evidence" value="ECO:0007669"/>
    <property type="project" value="TreeGrafter"/>
</dbReference>
<evidence type="ECO:0000313" key="6">
    <source>
        <dbReference type="EMBL" id="MBL0372688.1"/>
    </source>
</evidence>
<gene>
    <name evidence="6" type="ORF">JJB09_11670</name>
</gene>
<evidence type="ECO:0000313" key="7">
    <source>
        <dbReference type="Proteomes" id="UP000633219"/>
    </source>
</evidence>
<dbReference type="Pfam" id="PF02782">
    <property type="entry name" value="FGGY_C"/>
    <property type="match status" value="1"/>
</dbReference>
<dbReference type="Pfam" id="PF00370">
    <property type="entry name" value="FGGY_N"/>
    <property type="match status" value="1"/>
</dbReference>
<dbReference type="InterPro" id="IPR018485">
    <property type="entry name" value="FGGY_C"/>
</dbReference>
<keyword evidence="2" id="KW-0808">Transferase</keyword>
<dbReference type="GO" id="GO:0005737">
    <property type="term" value="C:cytoplasm"/>
    <property type="evidence" value="ECO:0007669"/>
    <property type="project" value="TreeGrafter"/>
</dbReference>
<proteinExistence type="inferred from homology"/>
<evidence type="ECO:0000259" key="4">
    <source>
        <dbReference type="Pfam" id="PF00370"/>
    </source>
</evidence>
<dbReference type="AlphaFoldDB" id="A0A936YLR7"/>
<dbReference type="Gene3D" id="3.30.420.40">
    <property type="match status" value="1"/>
</dbReference>
<name>A0A936YLR7_9HYPH</name>
<dbReference type="SUPFAM" id="SSF53067">
    <property type="entry name" value="Actin-like ATPase domain"/>
    <property type="match status" value="2"/>
</dbReference>
<dbReference type="Gene3D" id="1.20.58.2240">
    <property type="match status" value="1"/>
</dbReference>
<evidence type="ECO:0000256" key="2">
    <source>
        <dbReference type="ARBA" id="ARBA00022679"/>
    </source>
</evidence>
<dbReference type="PANTHER" id="PTHR43435:SF4">
    <property type="entry name" value="FGGY CARBOHYDRATE KINASE DOMAIN-CONTAINING PROTEIN"/>
    <property type="match status" value="1"/>
</dbReference>